<dbReference type="Proteomes" id="UP000479710">
    <property type="component" value="Unassembled WGS sequence"/>
</dbReference>
<evidence type="ECO:0000256" key="1">
    <source>
        <dbReference type="SAM" id="MobiDB-lite"/>
    </source>
</evidence>
<gene>
    <name evidence="2" type="ORF">E2562_038318</name>
</gene>
<reference evidence="2 3" key="1">
    <citation type="submission" date="2019-11" db="EMBL/GenBank/DDBJ databases">
        <title>Whole genome sequence of Oryza granulata.</title>
        <authorList>
            <person name="Li W."/>
        </authorList>
    </citation>
    <scope>NUCLEOTIDE SEQUENCE [LARGE SCALE GENOMIC DNA]</scope>
    <source>
        <strain evidence="3">cv. Menghai</strain>
        <tissue evidence="2">Leaf</tissue>
    </source>
</reference>
<organism evidence="2 3">
    <name type="scientific">Oryza meyeriana var. granulata</name>
    <dbReference type="NCBI Taxonomy" id="110450"/>
    <lineage>
        <taxon>Eukaryota</taxon>
        <taxon>Viridiplantae</taxon>
        <taxon>Streptophyta</taxon>
        <taxon>Embryophyta</taxon>
        <taxon>Tracheophyta</taxon>
        <taxon>Spermatophyta</taxon>
        <taxon>Magnoliopsida</taxon>
        <taxon>Liliopsida</taxon>
        <taxon>Poales</taxon>
        <taxon>Poaceae</taxon>
        <taxon>BOP clade</taxon>
        <taxon>Oryzoideae</taxon>
        <taxon>Oryzeae</taxon>
        <taxon>Oryzinae</taxon>
        <taxon>Oryza</taxon>
        <taxon>Oryza meyeriana</taxon>
    </lineage>
</organism>
<name>A0A6G1CKK8_9ORYZ</name>
<accession>A0A6G1CKK8</accession>
<evidence type="ECO:0000313" key="3">
    <source>
        <dbReference type="Proteomes" id="UP000479710"/>
    </source>
</evidence>
<feature type="region of interest" description="Disordered" evidence="1">
    <location>
        <begin position="51"/>
        <end position="77"/>
    </location>
</feature>
<evidence type="ECO:0000313" key="2">
    <source>
        <dbReference type="EMBL" id="KAF0901195.1"/>
    </source>
</evidence>
<feature type="compositionally biased region" description="Basic and acidic residues" evidence="1">
    <location>
        <begin position="63"/>
        <end position="77"/>
    </location>
</feature>
<comment type="caution">
    <text evidence="2">The sequence shown here is derived from an EMBL/GenBank/DDBJ whole genome shotgun (WGS) entry which is preliminary data.</text>
</comment>
<proteinExistence type="predicted"/>
<sequence length="77" mass="8736">MAVAKGEEFGSVAIARQRVGRTRIVAPKRSMAHWQRVIDERERDGYRWRQIGARESASASTPERVRRGDRRQTGGGN</sequence>
<dbReference type="EMBL" id="SPHZ02000009">
    <property type="protein sequence ID" value="KAF0901195.1"/>
    <property type="molecule type" value="Genomic_DNA"/>
</dbReference>
<dbReference type="AlphaFoldDB" id="A0A6G1CKK8"/>
<keyword evidence="3" id="KW-1185">Reference proteome</keyword>
<protein>
    <submittedName>
        <fullName evidence="2">Uncharacterized protein</fullName>
    </submittedName>
</protein>